<name>A0ABD1K746_9TELE</name>
<evidence type="ECO:0000259" key="6">
    <source>
        <dbReference type="PROSITE" id="PS50871"/>
    </source>
</evidence>
<evidence type="ECO:0000256" key="4">
    <source>
        <dbReference type="SAM" id="Coils"/>
    </source>
</evidence>
<dbReference type="Proteomes" id="UP001591681">
    <property type="component" value="Unassembled WGS sequence"/>
</dbReference>
<dbReference type="SMART" id="SM00110">
    <property type="entry name" value="C1Q"/>
    <property type="match status" value="1"/>
</dbReference>
<dbReference type="AlphaFoldDB" id="A0ABD1K746"/>
<keyword evidence="8" id="KW-1185">Reference proteome</keyword>
<keyword evidence="2" id="KW-0964">Secreted</keyword>
<evidence type="ECO:0000313" key="7">
    <source>
        <dbReference type="EMBL" id="KAL2094728.1"/>
    </source>
</evidence>
<dbReference type="GO" id="GO:0005576">
    <property type="term" value="C:extracellular region"/>
    <property type="evidence" value="ECO:0007669"/>
    <property type="project" value="UniProtKB-SubCell"/>
</dbReference>
<accession>A0ABD1K746</accession>
<reference evidence="7 8" key="1">
    <citation type="submission" date="2024-09" db="EMBL/GenBank/DDBJ databases">
        <title>A chromosome-level genome assembly of Gray's grenadier anchovy, Coilia grayii.</title>
        <authorList>
            <person name="Fu Z."/>
        </authorList>
    </citation>
    <scope>NUCLEOTIDE SEQUENCE [LARGE SCALE GENOMIC DNA]</scope>
    <source>
        <strain evidence="7">G4</strain>
        <tissue evidence="7">Muscle</tissue>
    </source>
</reference>
<dbReference type="InterPro" id="IPR001073">
    <property type="entry name" value="C1q_dom"/>
</dbReference>
<dbReference type="InterPro" id="IPR050822">
    <property type="entry name" value="Cerebellin_Synaptic_Org"/>
</dbReference>
<dbReference type="SUPFAM" id="SSF49842">
    <property type="entry name" value="TNF-like"/>
    <property type="match status" value="1"/>
</dbReference>
<evidence type="ECO:0000313" key="8">
    <source>
        <dbReference type="Proteomes" id="UP001591681"/>
    </source>
</evidence>
<gene>
    <name evidence="7" type="ORF">ACEWY4_009447</name>
</gene>
<feature type="signal peptide" evidence="5">
    <location>
        <begin position="1"/>
        <end position="20"/>
    </location>
</feature>
<feature type="domain" description="C1q" evidence="6">
    <location>
        <begin position="94"/>
        <end position="233"/>
    </location>
</feature>
<evidence type="ECO:0000256" key="5">
    <source>
        <dbReference type="SAM" id="SignalP"/>
    </source>
</evidence>
<keyword evidence="4" id="KW-0175">Coiled coil</keyword>
<keyword evidence="3 5" id="KW-0732">Signal</keyword>
<comment type="caution">
    <text evidence="7">The sequence shown here is derived from an EMBL/GenBank/DDBJ whole genome shotgun (WGS) entry which is preliminary data.</text>
</comment>
<dbReference type="Pfam" id="PF00386">
    <property type="entry name" value="C1q"/>
    <property type="match status" value="1"/>
</dbReference>
<dbReference type="InterPro" id="IPR008983">
    <property type="entry name" value="Tumour_necrosis_fac-like_dom"/>
</dbReference>
<feature type="chain" id="PRO_5044853964" description="C1q domain-containing protein" evidence="5">
    <location>
        <begin position="21"/>
        <end position="233"/>
    </location>
</feature>
<dbReference type="PANTHER" id="PTHR22923:SF102">
    <property type="entry name" value="CEREBELLIN 13-RELATED"/>
    <property type="match status" value="1"/>
</dbReference>
<evidence type="ECO:0000256" key="1">
    <source>
        <dbReference type="ARBA" id="ARBA00004613"/>
    </source>
</evidence>
<sequence length="233" mass="25350">MRTPGAVLLCLWSGVLVVAAESGGVQHEDAASTQQNCKPDIYSVLTEMSTLIAEQRVDLRHTKTKLDAMETRLRASEKTAEDQRALIKELQEKEEKRKVSFSASLVGSGDVTTGPFNTATTLVFTHVFTNTGSAYNPNTGIFTAPVRGVYHFTIHVFGDGHQSRPTGASLNKNGEHVDIAYSAVNSHHVAVSNGASLLLEVGDVVYVTLWPNAWVRDTVSHHTTFSGHLLFTM</sequence>
<feature type="coiled-coil region" evidence="4">
    <location>
        <begin position="59"/>
        <end position="96"/>
    </location>
</feature>
<dbReference type="PROSITE" id="PS50871">
    <property type="entry name" value="C1Q"/>
    <property type="match status" value="1"/>
</dbReference>
<dbReference type="EMBL" id="JBHFQA010000008">
    <property type="protein sequence ID" value="KAL2094728.1"/>
    <property type="molecule type" value="Genomic_DNA"/>
</dbReference>
<dbReference type="PANTHER" id="PTHR22923">
    <property type="entry name" value="CEREBELLIN-RELATED"/>
    <property type="match status" value="1"/>
</dbReference>
<evidence type="ECO:0000256" key="3">
    <source>
        <dbReference type="ARBA" id="ARBA00022729"/>
    </source>
</evidence>
<evidence type="ECO:0000256" key="2">
    <source>
        <dbReference type="ARBA" id="ARBA00022525"/>
    </source>
</evidence>
<organism evidence="7 8">
    <name type="scientific">Coilia grayii</name>
    <name type="common">Gray's grenadier anchovy</name>
    <dbReference type="NCBI Taxonomy" id="363190"/>
    <lineage>
        <taxon>Eukaryota</taxon>
        <taxon>Metazoa</taxon>
        <taxon>Chordata</taxon>
        <taxon>Craniata</taxon>
        <taxon>Vertebrata</taxon>
        <taxon>Euteleostomi</taxon>
        <taxon>Actinopterygii</taxon>
        <taxon>Neopterygii</taxon>
        <taxon>Teleostei</taxon>
        <taxon>Clupei</taxon>
        <taxon>Clupeiformes</taxon>
        <taxon>Clupeoidei</taxon>
        <taxon>Engraulidae</taxon>
        <taxon>Coilinae</taxon>
        <taxon>Coilia</taxon>
    </lineage>
</organism>
<comment type="subcellular location">
    <subcellularLocation>
        <location evidence="1">Secreted</location>
    </subcellularLocation>
</comment>
<dbReference type="Gene3D" id="2.60.120.40">
    <property type="match status" value="1"/>
</dbReference>
<proteinExistence type="predicted"/>
<dbReference type="PRINTS" id="PR00007">
    <property type="entry name" value="COMPLEMNTC1Q"/>
</dbReference>
<protein>
    <recommendedName>
        <fullName evidence="6">C1q domain-containing protein</fullName>
    </recommendedName>
</protein>